<dbReference type="GO" id="GO:0005737">
    <property type="term" value="C:cytoplasm"/>
    <property type="evidence" value="ECO:0007669"/>
    <property type="project" value="TreeGrafter"/>
</dbReference>
<dbReference type="InterPro" id="IPR050308">
    <property type="entry name" value="MukB/SMC"/>
</dbReference>
<dbReference type="Gene3D" id="1.20.5.420">
    <property type="entry name" value="Immunoglobulin FC, subunit C"/>
    <property type="match status" value="1"/>
</dbReference>
<organism evidence="8 9">
    <name type="scientific">Vibrio ishigakensis</name>
    <dbReference type="NCBI Taxonomy" id="1481914"/>
    <lineage>
        <taxon>Bacteria</taxon>
        <taxon>Pseudomonadati</taxon>
        <taxon>Pseudomonadota</taxon>
        <taxon>Gammaproteobacteria</taxon>
        <taxon>Vibrionales</taxon>
        <taxon>Vibrionaceae</taxon>
        <taxon>Vibrio</taxon>
    </lineage>
</organism>
<evidence type="ECO:0000313" key="9">
    <source>
        <dbReference type="Proteomes" id="UP000031666"/>
    </source>
</evidence>
<dbReference type="PANTHER" id="PTHR42963:SF1">
    <property type="entry name" value="DUF4476 DOMAIN-CONTAINING PROTEIN"/>
    <property type="match status" value="1"/>
</dbReference>
<keyword evidence="1" id="KW-0963">Cytoplasm</keyword>
<protein>
    <submittedName>
        <fullName evidence="8">Chromosome partition protein mukB</fullName>
    </submittedName>
</protein>
<dbReference type="InterPro" id="IPR027417">
    <property type="entry name" value="P-loop_NTPase"/>
</dbReference>
<feature type="domain" description="MukB hinge" evidence="7">
    <location>
        <begin position="647"/>
        <end position="811"/>
    </location>
</feature>
<dbReference type="EMBL" id="BBSC01000001">
    <property type="protein sequence ID" value="GAM73570.1"/>
    <property type="molecule type" value="Genomic_DNA"/>
</dbReference>
<comment type="caution">
    <text evidence="8">The sequence shown here is derived from an EMBL/GenBank/DDBJ whole genome shotgun (WGS) entry which is preliminary data.</text>
</comment>
<dbReference type="Gene3D" id="3.40.1140.10">
    <property type="match status" value="2"/>
</dbReference>
<dbReference type="NCBIfam" id="NF003422">
    <property type="entry name" value="PRK04863.1"/>
    <property type="match status" value="1"/>
</dbReference>
<evidence type="ECO:0000259" key="7">
    <source>
        <dbReference type="Pfam" id="PF16330"/>
    </source>
</evidence>
<keyword evidence="3" id="KW-0226">DNA condensation</keyword>
<evidence type="ECO:0000313" key="8">
    <source>
        <dbReference type="EMBL" id="GAM73570.1"/>
    </source>
</evidence>
<dbReference type="Pfam" id="PF16330">
    <property type="entry name" value="MukB_hinge"/>
    <property type="match status" value="1"/>
</dbReference>
<feature type="domain" description="MukB N-terminal" evidence="6">
    <location>
        <begin position="2"/>
        <end position="227"/>
    </location>
</feature>
<feature type="coiled-coil region" evidence="5">
    <location>
        <begin position="479"/>
        <end position="511"/>
    </location>
</feature>
<dbReference type="Gene3D" id="1.20.58.850">
    <property type="match status" value="1"/>
</dbReference>
<dbReference type="Gene3D" id="3.30.70.3500">
    <property type="entry name" value="MukB, hinge domain"/>
    <property type="match status" value="1"/>
</dbReference>
<dbReference type="GO" id="GO:0009295">
    <property type="term" value="C:nucleoid"/>
    <property type="evidence" value="ECO:0007669"/>
    <property type="project" value="InterPro"/>
</dbReference>
<reference evidence="8 9" key="1">
    <citation type="submission" date="2015-01" db="EMBL/GenBank/DDBJ databases">
        <title>Vibrio sp. C94 JCM 19241 whole genome shotgun sequence.</title>
        <authorList>
            <person name="Sawabe T."/>
            <person name="Meirelles P."/>
            <person name="Feng G."/>
            <person name="Sayaka M."/>
            <person name="Hattori M."/>
            <person name="Ohkuma M."/>
        </authorList>
    </citation>
    <scope>NUCLEOTIDE SEQUENCE [LARGE SCALE GENOMIC DNA]</scope>
    <source>
        <strain evidence="9">JCM 19241</strain>
    </source>
</reference>
<dbReference type="Pfam" id="PF13558">
    <property type="entry name" value="SbcC_Walker_B"/>
    <property type="match status" value="1"/>
</dbReference>
<dbReference type="Pfam" id="PF04310">
    <property type="entry name" value="MukB"/>
    <property type="match status" value="1"/>
</dbReference>
<dbReference type="InterPro" id="IPR007406">
    <property type="entry name" value="MukB_N_dom"/>
</dbReference>
<accession>A0A0B8Q240</accession>
<evidence type="ECO:0000256" key="5">
    <source>
        <dbReference type="SAM" id="Coils"/>
    </source>
</evidence>
<feature type="coiled-coil region" evidence="5">
    <location>
        <begin position="567"/>
        <end position="629"/>
    </location>
</feature>
<dbReference type="STRING" id="1481914.JCM19241_3025"/>
<dbReference type="GO" id="GO:0007059">
    <property type="term" value="P:chromosome segregation"/>
    <property type="evidence" value="ECO:0007669"/>
    <property type="project" value="UniProtKB-KW"/>
</dbReference>
<dbReference type="GO" id="GO:0003677">
    <property type="term" value="F:DNA binding"/>
    <property type="evidence" value="ECO:0007669"/>
    <property type="project" value="UniProtKB-KW"/>
</dbReference>
<sequence>MIERGKYQSLTMINWNGFFARTFDIDNLVTTLSGGNGAGKSTTMAAFITSLIPDQSLLHFRNTTEAGSSQASRDKGLYGKLQPGVCYSALEVVNSRKQRLVFAVKLQQVAGRDKKVDIKPFVVQGLPSHIKASELFIQSVSETQAKVLSLNEVKDRVSEFEGVQFKAFNSITDYHSQMFDFGVIPKKLRNSSDRSKFYRLIEASLYGGISSTITRSLRDYLLPQNGGVKKAFQDMESALRENRITLEAIKNTQADRDLFKHLLTESTNYVAADYMRHANQRRTKLEATLSLRKDLFGGRQQIIDNNKLLNETQQQLNILVEEYSALEQDHQAASDYLQLVQNALQQQQKIERYEEDLLELSERLEEQIMVVEEAHESLIQTEEQMELTESEVDSLKSQLADYQQALDVQQTRALQYQQAVKALADARELSGLEIESVEAIPALLNDFEKQQSTQTQTLLTLKHKLDINSASVEQFAKAFELLKQIVPEASRENAELEARRVLESLQAAKHEVAQLSHWQSQARDLTKRVEKQAQVKKLVSDYAAQNAVQIRDELDIETEQARQFESIEQSENALEQGRENLIDLRREDQKLSGEISRFEGIAPAWIKANEALEQLCESTESELIDAQSVMNKMQKVLEAEKEALSLKDRLALERTQVEKEIEALATPGGANDPRLKALSDSLGGVLLSEIYDDITIDDAPYFSAMYGPARHAIVVSDLEGVKERLVEFDDCPEDVYIIEGDVDAFDDSLFEVEEFEGAVCVQVSEQQLRYSRFPTVPLFGRAAREQRLEALREKRDQLVEDHAKAAFDAQKAQRLYQAFNDFVASHVAVAFEDNPEHAISELRSERNKVLATLNEVEGKEAEFKQAITKAKQALSLLDKLAPSIDLIEDETLAERADEAKVRVEELIQSKANLDRHLATADKLRPIVSALAADPEQFDAIEQEYKEVDEALQSLKSQSFALSNVYERKAHFGYADSEKLLEKSSELSEQLKAKLVVAEQQKERAREGYKQAQQQHSQYNQLLATLKSSHQAKTETVQEFKQELSSAGIVLDDAILERATTRKQELHQAIETSRSRQAELSKTVTATELELKSGTKALKKQQKEYQELRRFVVTAKAGWCAVLKLAREHDVERRLHKRELAYLSEGELRSMSDKSLGSLRLAVANEEDLRDALRASEDNAYPERKVLFYIAVYQFLRERIRQDIIRTDDPVEAIEEMEVELARLTEELNQRESRLAISSESVSSIIKKTIQREQNRIRILNQGLSNIHFGQVNGVRLNVNIRESHQILLDSLANPEKSHKQLFDNSRLTFSEAMAKLFQRVNPHIDVGQRSPQVFGEELLDYRNYLEMGVEVNRGSEGWLQAESGALSTGEAIGTGQSILLMVIQSWEEESRRLRSKDIVPCRLLFLDEAARLDAKSIATLFELCERLNMQLLIAAPENISPEKGTTYKLVRKVFKDHEHVHVVGLRGFGQQSETAQAIDEAELI</sequence>
<evidence type="ECO:0000256" key="3">
    <source>
        <dbReference type="ARBA" id="ARBA00023067"/>
    </source>
</evidence>
<gene>
    <name evidence="8" type="ORF">JCM19241_3025</name>
</gene>
<dbReference type="InterPro" id="IPR042501">
    <property type="entry name" value="MukB_hinge_sf"/>
</dbReference>
<dbReference type="GO" id="GO:0030261">
    <property type="term" value="P:chromosome condensation"/>
    <property type="evidence" value="ECO:0007669"/>
    <property type="project" value="UniProtKB-KW"/>
</dbReference>
<name>A0A0B8Q240_9VIBR</name>
<proteinExistence type="predicted"/>
<dbReference type="Proteomes" id="UP000031666">
    <property type="component" value="Unassembled WGS sequence"/>
</dbReference>
<dbReference type="GO" id="GO:0005524">
    <property type="term" value="F:ATP binding"/>
    <property type="evidence" value="ECO:0007669"/>
    <property type="project" value="InterPro"/>
</dbReference>
<evidence type="ECO:0000256" key="1">
    <source>
        <dbReference type="ARBA" id="ARBA00022490"/>
    </source>
</evidence>
<evidence type="ECO:0000259" key="6">
    <source>
        <dbReference type="Pfam" id="PF04310"/>
    </source>
</evidence>
<keyword evidence="2" id="KW-0159">Chromosome partition</keyword>
<feature type="coiled-coil region" evidence="5">
    <location>
        <begin position="839"/>
        <end position="1028"/>
    </location>
</feature>
<reference evidence="8 9" key="2">
    <citation type="submission" date="2015-01" db="EMBL/GenBank/DDBJ databases">
        <authorList>
            <consortium name="NBRP consortium"/>
            <person name="Sawabe T."/>
            <person name="Meirelles P."/>
            <person name="Feng G."/>
            <person name="Sayaka M."/>
            <person name="Hattori M."/>
            <person name="Ohkuma M."/>
        </authorList>
    </citation>
    <scope>NUCLEOTIDE SEQUENCE [LARGE SCALE GENOMIC DNA]</scope>
    <source>
        <strain evidence="9">JCM 19241</strain>
    </source>
</reference>
<evidence type="ECO:0000256" key="2">
    <source>
        <dbReference type="ARBA" id="ARBA00022829"/>
    </source>
</evidence>
<dbReference type="PANTHER" id="PTHR42963">
    <property type="entry name" value="CHROMOSOME PARTITION PROTEIN MUKB"/>
    <property type="match status" value="1"/>
</dbReference>
<feature type="coiled-coil region" evidence="5">
    <location>
        <begin position="309"/>
        <end position="412"/>
    </location>
</feature>
<dbReference type="InterPro" id="IPR032520">
    <property type="entry name" value="MukB_hinge"/>
</dbReference>
<keyword evidence="4" id="KW-0238">DNA-binding</keyword>
<keyword evidence="5" id="KW-0175">Coiled coil</keyword>
<dbReference type="SUPFAM" id="SSF52540">
    <property type="entry name" value="P-loop containing nucleoside triphosphate hydrolases"/>
    <property type="match status" value="1"/>
</dbReference>
<evidence type="ECO:0000256" key="4">
    <source>
        <dbReference type="ARBA" id="ARBA00023125"/>
    </source>
</evidence>